<accession>A0A831YDN8</accession>
<evidence type="ECO:0000256" key="1">
    <source>
        <dbReference type="SAM" id="Coils"/>
    </source>
</evidence>
<sequence length="844" mass="99236">MGEIRGLESFDCISYFSKNEKVGPDLILAGLFWSGDDSYAEKLSKIISKIREKQDVNKIFEEFKNFLRNPQFNVGGNALYDRKSVIFNKPREIFKNSEHSNFHRFRENEFVHLSSTKVGKSSDVSKKSGLAFLKFVKIEGGEVTKEKVWKARRQIMELYKTMTKNQKIKDYFSKVEVIEKVMREGLGGESYKLPAYYKLFGYLVPFDFANFEGIFVLSRARLFERKKTVEELLKELKKEEGKWNDFLFGLEEKLIEELLEELKKLSNLEEEALEDLREDEDKLKEFLLNLNEEVLEKLKQSKWKDILSDLKDSELREKISKKAEEEFINLLNQAFNKEFLKELRKEWKNMTKEFIKGSYPDLISGVFLERSGTEKAKISYGTFSVPNKDIDLFIFYENEFANGLKNFEKNLKNANTDFGRYTGNIKINIEKNMPIERLIPFLEDLKKMDFSKPLKKEDAEKLLFSLLYFAVRMKNFVENIRKNKKPQAILLLLSADVRKDGESYPFWDYFRAVYDFFSVPVQTLNRPTIEAFLKYNKKEIQYIYKNLFISLMKDLKMLNLEYEGFELSEEDITVYTVLEKPSSGFCYDRSSMEDKPKKHYLLEVYRIDLKKGKAKVGLEDKFILLYGGVDTDTDRFRNWIEERLYNNIGFCFITAGKMEDSYVRQIVKSSERSSEIEKKSIFVEYRELPVAYMSEKAQKECFVIYSDEFNELKNKLGAENSKKVSLAIKPADVKSEDKFMLDDELFYHSAVQIFTTEGQGWEPTALYAIKKDLFLITLLALSQYESESFQTPYSKLNLWEKKKSIQIVINRNHQDYKISLNAVLYEMLYLISKIPVKSHENTGS</sequence>
<reference evidence="2" key="1">
    <citation type="journal article" date="2020" name="mSystems">
        <title>Genome- and Community-Level Interaction Insights into Carbon Utilization and Element Cycling Functions of Hydrothermarchaeota in Hydrothermal Sediment.</title>
        <authorList>
            <person name="Zhou Z."/>
            <person name="Liu Y."/>
            <person name="Xu W."/>
            <person name="Pan J."/>
            <person name="Luo Z.H."/>
            <person name="Li M."/>
        </authorList>
    </citation>
    <scope>NUCLEOTIDE SEQUENCE [LARGE SCALE GENOMIC DNA]</scope>
    <source>
        <strain evidence="2">SpSt-1257</strain>
    </source>
</reference>
<comment type="caution">
    <text evidence="2">The sequence shown here is derived from an EMBL/GenBank/DDBJ whole genome shotgun (WGS) entry which is preliminary data.</text>
</comment>
<dbReference type="EMBL" id="DSFC01000058">
    <property type="protein sequence ID" value="HEV08971.1"/>
    <property type="molecule type" value="Genomic_DNA"/>
</dbReference>
<dbReference type="Proteomes" id="UP000885621">
    <property type="component" value="Unassembled WGS sequence"/>
</dbReference>
<proteinExistence type="predicted"/>
<name>A0A831YDN8_9AQUI</name>
<gene>
    <name evidence="2" type="ORF">ENO34_01070</name>
</gene>
<protein>
    <submittedName>
        <fullName evidence="2">Uncharacterized protein</fullName>
    </submittedName>
</protein>
<organism evidence="2">
    <name type="scientific">Sulfurihydrogenibium azorense</name>
    <dbReference type="NCBI Taxonomy" id="309806"/>
    <lineage>
        <taxon>Bacteria</taxon>
        <taxon>Pseudomonadati</taxon>
        <taxon>Aquificota</taxon>
        <taxon>Aquificia</taxon>
        <taxon>Aquificales</taxon>
        <taxon>Hydrogenothermaceae</taxon>
        <taxon>Sulfurihydrogenibium</taxon>
    </lineage>
</organism>
<feature type="coiled-coil region" evidence="1">
    <location>
        <begin position="219"/>
        <end position="293"/>
    </location>
</feature>
<keyword evidence="1" id="KW-0175">Coiled coil</keyword>
<evidence type="ECO:0000313" key="2">
    <source>
        <dbReference type="EMBL" id="HEV08971.1"/>
    </source>
</evidence>
<dbReference type="AlphaFoldDB" id="A0A831YDN8"/>